<dbReference type="SUPFAM" id="SSF53955">
    <property type="entry name" value="Lysozyme-like"/>
    <property type="match status" value="1"/>
</dbReference>
<comment type="caution">
    <text evidence="4">The sequence shown here is derived from an EMBL/GenBank/DDBJ whole genome shotgun (WGS) entry which is preliminary data.</text>
</comment>
<dbReference type="InterPro" id="IPR023346">
    <property type="entry name" value="Lysozyme-like_dom_sf"/>
</dbReference>
<dbReference type="Pfam" id="PF01464">
    <property type="entry name" value="SLT"/>
    <property type="match status" value="1"/>
</dbReference>
<dbReference type="OrthoDB" id="2537480at2759"/>
<keyword evidence="2" id="KW-0732">Signal</keyword>
<organism evidence="4 5">
    <name type="scientific">Hericium alpestre</name>
    <dbReference type="NCBI Taxonomy" id="135208"/>
    <lineage>
        <taxon>Eukaryota</taxon>
        <taxon>Fungi</taxon>
        <taxon>Dikarya</taxon>
        <taxon>Basidiomycota</taxon>
        <taxon>Agaricomycotina</taxon>
        <taxon>Agaricomycetes</taxon>
        <taxon>Russulales</taxon>
        <taxon>Hericiaceae</taxon>
        <taxon>Hericium</taxon>
    </lineage>
</organism>
<reference evidence="4 5" key="1">
    <citation type="submission" date="2019-02" db="EMBL/GenBank/DDBJ databases">
        <title>Genome sequencing of the rare red list fungi Hericium alpestre (H. flagellum).</title>
        <authorList>
            <person name="Buettner E."/>
            <person name="Kellner H."/>
        </authorList>
    </citation>
    <scope>NUCLEOTIDE SEQUENCE [LARGE SCALE GENOMIC DNA]</scope>
    <source>
        <strain evidence="4 5">DSM 108284</strain>
    </source>
</reference>
<accession>A0A4Z0A6R7</accession>
<feature type="region of interest" description="Disordered" evidence="1">
    <location>
        <begin position="28"/>
        <end position="52"/>
    </location>
</feature>
<dbReference type="Proteomes" id="UP000298061">
    <property type="component" value="Unassembled WGS sequence"/>
</dbReference>
<feature type="signal peptide" evidence="2">
    <location>
        <begin position="1"/>
        <end position="19"/>
    </location>
</feature>
<evidence type="ECO:0000256" key="2">
    <source>
        <dbReference type="SAM" id="SignalP"/>
    </source>
</evidence>
<sequence length="293" mass="30196">MKLSAGLAALVVAAVSVSATNLHAHGDVVASSHRHSRLNKKDGSGSCSSKAPAAAPSAAAKPAARVAAGAVSLISVQSSCPAPIGATPDVTALTGPNGHIDWLNCGVDGAGWNPPMVKVSDLVAIDLSKAVEDAASPFKECSEFVPLFEQYGDQYGVPPIMLASFAMQESSCRPNAVGGGGEQGLMQITKDKCGAAPGGNCQDPAYNIMTGAKYFSDVLKINGGSVLKTIGAYNGWFIGMTVAEATAAASSDCCTCQSNLDYLDQFLNGWMLNRDPTSGTRLGKYFNLDVCRK</sequence>
<protein>
    <recommendedName>
        <fullName evidence="3">Transglycosylase SLT domain-containing protein</fullName>
    </recommendedName>
</protein>
<dbReference type="Gene3D" id="1.10.530.10">
    <property type="match status" value="1"/>
</dbReference>
<gene>
    <name evidence="4" type="ORF">EWM64_g2658</name>
</gene>
<keyword evidence="5" id="KW-1185">Reference proteome</keyword>
<evidence type="ECO:0000259" key="3">
    <source>
        <dbReference type="Pfam" id="PF01464"/>
    </source>
</evidence>
<feature type="chain" id="PRO_5021343914" description="Transglycosylase SLT domain-containing protein" evidence="2">
    <location>
        <begin position="20"/>
        <end position="293"/>
    </location>
</feature>
<dbReference type="InterPro" id="IPR008258">
    <property type="entry name" value="Transglycosylase_SLT_dom_1"/>
</dbReference>
<dbReference type="AlphaFoldDB" id="A0A4Z0A6R7"/>
<feature type="domain" description="Transglycosylase SLT" evidence="3">
    <location>
        <begin position="147"/>
        <end position="235"/>
    </location>
</feature>
<dbReference type="EMBL" id="SFCI01000221">
    <property type="protein sequence ID" value="TFY81348.1"/>
    <property type="molecule type" value="Genomic_DNA"/>
</dbReference>
<evidence type="ECO:0000313" key="4">
    <source>
        <dbReference type="EMBL" id="TFY81348.1"/>
    </source>
</evidence>
<evidence type="ECO:0000313" key="5">
    <source>
        <dbReference type="Proteomes" id="UP000298061"/>
    </source>
</evidence>
<name>A0A4Z0A6R7_9AGAM</name>
<proteinExistence type="predicted"/>
<evidence type="ECO:0000256" key="1">
    <source>
        <dbReference type="SAM" id="MobiDB-lite"/>
    </source>
</evidence>